<dbReference type="PANTHER" id="PTHR30572">
    <property type="entry name" value="MEMBRANE COMPONENT OF TRANSPORTER-RELATED"/>
    <property type="match status" value="1"/>
</dbReference>
<feature type="transmembrane region" description="Helical" evidence="6">
    <location>
        <begin position="332"/>
        <end position="352"/>
    </location>
</feature>
<reference evidence="9 10" key="1">
    <citation type="submission" date="2023-07" db="EMBL/GenBank/DDBJ databases">
        <title>Sorghum-associated microbial communities from plants grown in Nebraska, USA.</title>
        <authorList>
            <person name="Schachtman D."/>
        </authorList>
    </citation>
    <scope>NUCLEOTIDE SEQUENCE [LARGE SCALE GENOMIC DNA]</scope>
    <source>
        <strain evidence="9 10">3262</strain>
    </source>
</reference>
<keyword evidence="10" id="KW-1185">Reference proteome</keyword>
<dbReference type="Proteomes" id="UP001247620">
    <property type="component" value="Unassembled WGS sequence"/>
</dbReference>
<feature type="transmembrane region" description="Helical" evidence="6">
    <location>
        <begin position="747"/>
        <end position="770"/>
    </location>
</feature>
<dbReference type="InterPro" id="IPR025857">
    <property type="entry name" value="MacB_PCD"/>
</dbReference>
<feature type="domain" description="MacB-like periplasmic core" evidence="8">
    <location>
        <begin position="505"/>
        <end position="593"/>
    </location>
</feature>
<comment type="subcellular location">
    <subcellularLocation>
        <location evidence="1">Cell membrane</location>
        <topology evidence="1">Multi-pass membrane protein</topology>
    </subcellularLocation>
</comment>
<dbReference type="PROSITE" id="PS51257">
    <property type="entry name" value="PROKAR_LIPOPROTEIN"/>
    <property type="match status" value="1"/>
</dbReference>
<feature type="domain" description="MacB-like periplasmic core" evidence="8">
    <location>
        <begin position="21"/>
        <end position="229"/>
    </location>
</feature>
<evidence type="ECO:0000256" key="5">
    <source>
        <dbReference type="ARBA" id="ARBA00023136"/>
    </source>
</evidence>
<evidence type="ECO:0000256" key="4">
    <source>
        <dbReference type="ARBA" id="ARBA00022989"/>
    </source>
</evidence>
<dbReference type="InterPro" id="IPR003838">
    <property type="entry name" value="ABC3_permease_C"/>
</dbReference>
<evidence type="ECO:0000256" key="6">
    <source>
        <dbReference type="SAM" id="Phobius"/>
    </source>
</evidence>
<evidence type="ECO:0000256" key="1">
    <source>
        <dbReference type="ARBA" id="ARBA00004651"/>
    </source>
</evidence>
<feature type="transmembrane region" description="Helical" evidence="6">
    <location>
        <begin position="372"/>
        <end position="390"/>
    </location>
</feature>
<feature type="domain" description="ABC3 transporter permease C-terminal" evidence="7">
    <location>
        <begin position="667"/>
        <end position="780"/>
    </location>
</feature>
<keyword evidence="2" id="KW-1003">Cell membrane</keyword>
<evidence type="ECO:0000256" key="3">
    <source>
        <dbReference type="ARBA" id="ARBA00022692"/>
    </source>
</evidence>
<dbReference type="InterPro" id="IPR050250">
    <property type="entry name" value="Macrolide_Exporter_MacB"/>
</dbReference>
<comment type="caution">
    <text evidence="9">The sequence shown here is derived from an EMBL/GenBank/DDBJ whole genome shotgun (WGS) entry which is preliminary data.</text>
</comment>
<name>A0ABU1TCU3_9SPHI</name>
<keyword evidence="3 6" id="KW-0812">Transmembrane</keyword>
<sequence length="787" mass="88214">MLKSYVIIAFRNIRRNFSYAFLNVLGLTLGIAACLILFLIVRNELGYDAYNSKANRTYRVTLHALDYNSNVSLAVIPAMRTDFPELEASTQVFYLHDAMLKIGDSRYNEKNYAFADEQNTKVFDYTWLAGDAKTALQQSNSIVLTETLAKKYFGKSNAMGQLIKLNNDLNLKVTGVIKDLPGNTSMPLNFLVSLQTISKRLEGAMHFWAIPGGSYAYIVIPPHYSIHQLEKKMPGFIKKNWGNDIAKNAVLPLQPLKDIHFDQRYINSIVTPTSKDTYYALIGVALLIIITACINFINLATAQAIRRSKEVGVRKVLGATRSQLIRQFMGETTVMVIISVILGVALCAVFLAQAGKLLSINISAGQLYQPEVIGWITAITLLVILLAGLYPSFIQSAFQPVDSLKNKASVSYRGLTLRKSLVIAQFAISQILIVGTLIVAHQMDFFENQDLGFNKEAVVSVALPDQAKREVFKQQMQSYPGIKEISFSSGAPSYNNSFTSFSSAELGLTKDDVTEVKYIDEKYTDMFQLKMLAGQKIWKKNVNDTLHKIVINETMMQKLGFQNPQKVIDKKVTLNGDQLSTIVGVVQDFQSESKHKKRRACVLEYRPDELFMASIRIQPAAMNKTIGYIGKQWSKLFPDDLFKYEFIDEHIAAMYKQEQKVYTAFQFFSYIAILIGCLGLYGLIAFAASQRTKEVGIRKVLGASLYSIVNLFTREFIFLIGIAFLVAAPLGYYIMHSWLQNFAYHINIGPGIFIIAISASFIIAAITIAYQAIRAAMENPVKSLRNE</sequence>
<dbReference type="EMBL" id="JAVDUU010000003">
    <property type="protein sequence ID" value="MDR6943210.1"/>
    <property type="molecule type" value="Genomic_DNA"/>
</dbReference>
<evidence type="ECO:0000259" key="8">
    <source>
        <dbReference type="Pfam" id="PF12704"/>
    </source>
</evidence>
<dbReference type="RefSeq" id="WP_310097074.1">
    <property type="nucleotide sequence ID" value="NZ_JAVDUU010000003.1"/>
</dbReference>
<feature type="transmembrane region" description="Helical" evidence="6">
    <location>
        <begin position="716"/>
        <end position="735"/>
    </location>
</feature>
<proteinExistence type="predicted"/>
<feature type="transmembrane region" description="Helical" evidence="6">
    <location>
        <begin position="20"/>
        <end position="41"/>
    </location>
</feature>
<feature type="transmembrane region" description="Helical" evidence="6">
    <location>
        <begin position="421"/>
        <end position="440"/>
    </location>
</feature>
<evidence type="ECO:0000313" key="10">
    <source>
        <dbReference type="Proteomes" id="UP001247620"/>
    </source>
</evidence>
<evidence type="ECO:0000259" key="7">
    <source>
        <dbReference type="Pfam" id="PF02687"/>
    </source>
</evidence>
<dbReference type="Pfam" id="PF02687">
    <property type="entry name" value="FtsX"/>
    <property type="match status" value="2"/>
</dbReference>
<evidence type="ECO:0000256" key="2">
    <source>
        <dbReference type="ARBA" id="ARBA00022475"/>
    </source>
</evidence>
<keyword evidence="4 6" id="KW-1133">Transmembrane helix</keyword>
<keyword evidence="5 6" id="KW-0472">Membrane</keyword>
<feature type="domain" description="ABC3 transporter permease C-terminal" evidence="7">
    <location>
        <begin position="284"/>
        <end position="393"/>
    </location>
</feature>
<dbReference type="Pfam" id="PF12704">
    <property type="entry name" value="MacB_PCD"/>
    <property type="match status" value="2"/>
</dbReference>
<gene>
    <name evidence="9" type="ORF">J2W55_003063</name>
</gene>
<dbReference type="PANTHER" id="PTHR30572:SF18">
    <property type="entry name" value="ABC-TYPE MACROLIDE FAMILY EXPORT SYSTEM PERMEASE COMPONENT 2"/>
    <property type="match status" value="1"/>
</dbReference>
<feature type="transmembrane region" description="Helical" evidence="6">
    <location>
        <begin position="667"/>
        <end position="689"/>
    </location>
</feature>
<feature type="transmembrane region" description="Helical" evidence="6">
    <location>
        <begin position="278"/>
        <end position="300"/>
    </location>
</feature>
<protein>
    <submittedName>
        <fullName evidence="9">ABC-type antimicrobial peptide transport system permease subunit</fullName>
    </submittedName>
</protein>
<organism evidence="9 10">
    <name type="scientific">Mucilaginibacter pocheonensis</name>
    <dbReference type="NCBI Taxonomy" id="398050"/>
    <lineage>
        <taxon>Bacteria</taxon>
        <taxon>Pseudomonadati</taxon>
        <taxon>Bacteroidota</taxon>
        <taxon>Sphingobacteriia</taxon>
        <taxon>Sphingobacteriales</taxon>
        <taxon>Sphingobacteriaceae</taxon>
        <taxon>Mucilaginibacter</taxon>
    </lineage>
</organism>
<accession>A0ABU1TCU3</accession>
<evidence type="ECO:0000313" key="9">
    <source>
        <dbReference type="EMBL" id="MDR6943210.1"/>
    </source>
</evidence>